<keyword evidence="4" id="KW-0805">Transcription regulation</keyword>
<dbReference type="GO" id="GO:0005634">
    <property type="term" value="C:nucleus"/>
    <property type="evidence" value="ECO:0007669"/>
    <property type="project" value="UniProtKB-SubCell"/>
</dbReference>
<dbReference type="CDD" id="cd00067">
    <property type="entry name" value="GAL4"/>
    <property type="match status" value="1"/>
</dbReference>
<comment type="subcellular location">
    <subcellularLocation>
        <location evidence="1">Nucleus</location>
    </subcellularLocation>
</comment>
<dbReference type="GO" id="GO:0043565">
    <property type="term" value="F:sequence-specific DNA binding"/>
    <property type="evidence" value="ECO:0007669"/>
    <property type="project" value="TreeGrafter"/>
</dbReference>
<reference evidence="10 11" key="1">
    <citation type="journal article" date="2023" name="IMA Fungus">
        <title>Comparative genomic study of the Penicillium genus elucidates a diverse pangenome and 15 lateral gene transfer events.</title>
        <authorList>
            <person name="Petersen C."/>
            <person name="Sorensen T."/>
            <person name="Nielsen M.R."/>
            <person name="Sondergaard T.E."/>
            <person name="Sorensen J.L."/>
            <person name="Fitzpatrick D.A."/>
            <person name="Frisvad J.C."/>
            <person name="Nielsen K.L."/>
        </authorList>
    </citation>
    <scope>NUCLEOTIDE SEQUENCE [LARGE SCALE GENOMIC DNA]</scope>
    <source>
        <strain evidence="10 11">IBT 29057</strain>
    </source>
</reference>
<name>A0AAD6DIU6_9EURO</name>
<dbReference type="InterPro" id="IPR052202">
    <property type="entry name" value="Yeast_MetPath_Reg"/>
</dbReference>
<feature type="region of interest" description="Disordered" evidence="8">
    <location>
        <begin position="1"/>
        <end position="22"/>
    </location>
</feature>
<evidence type="ECO:0000256" key="7">
    <source>
        <dbReference type="ARBA" id="ARBA00023242"/>
    </source>
</evidence>
<dbReference type="AlphaFoldDB" id="A0AAD6DIU6"/>
<dbReference type="InterPro" id="IPR001138">
    <property type="entry name" value="Zn2Cys6_DnaBD"/>
</dbReference>
<dbReference type="Pfam" id="PF04082">
    <property type="entry name" value="Fungal_trans"/>
    <property type="match status" value="1"/>
</dbReference>
<evidence type="ECO:0000259" key="9">
    <source>
        <dbReference type="Pfam" id="PF04082"/>
    </source>
</evidence>
<keyword evidence="3" id="KW-0862">Zinc</keyword>
<evidence type="ECO:0000256" key="4">
    <source>
        <dbReference type="ARBA" id="ARBA00023015"/>
    </source>
</evidence>
<dbReference type="Proteomes" id="UP001216150">
    <property type="component" value="Unassembled WGS sequence"/>
</dbReference>
<sequence>MASPMATRKIMRRRRTPGSRANRACTHCKAKRLKVRVLQSGVAAPVVVVTLTFTSQCDEQIPSCAHCLRSHLTCLVEDPDTKKLRPRNYLEILETRLASLEQRDTQQKSNNGISSPSSLPTSTDSSQSHSVLLSGTEDSSACALPIRVGLLDFRTTQVEPHYLGSSSSFAFAHLINPSLRGVLNNKSFAPLQTSEKAESAPLPCLLPEYHIAIMLSNAYFENIHPQYPFLHEPTFRHYEVLLLNSSTEFNDPIQASIPLFFLNMVYAIGARIVPGYENLSEQLYSSAQLYPEVLSVDNVEAIQAILCYAIYSLRSPKGPSLWQVMTPDGNS</sequence>
<evidence type="ECO:0000256" key="6">
    <source>
        <dbReference type="ARBA" id="ARBA00023163"/>
    </source>
</evidence>
<evidence type="ECO:0000313" key="10">
    <source>
        <dbReference type="EMBL" id="KAJ5585896.1"/>
    </source>
</evidence>
<feature type="compositionally biased region" description="Low complexity" evidence="8">
    <location>
        <begin position="114"/>
        <end position="130"/>
    </location>
</feature>
<proteinExistence type="predicted"/>
<dbReference type="EMBL" id="JAQJAC010000004">
    <property type="protein sequence ID" value="KAJ5585896.1"/>
    <property type="molecule type" value="Genomic_DNA"/>
</dbReference>
<organism evidence="10 11">
    <name type="scientific">Penicillium hetheringtonii</name>
    <dbReference type="NCBI Taxonomy" id="911720"/>
    <lineage>
        <taxon>Eukaryota</taxon>
        <taxon>Fungi</taxon>
        <taxon>Dikarya</taxon>
        <taxon>Ascomycota</taxon>
        <taxon>Pezizomycotina</taxon>
        <taxon>Eurotiomycetes</taxon>
        <taxon>Eurotiomycetidae</taxon>
        <taxon>Eurotiales</taxon>
        <taxon>Aspergillaceae</taxon>
        <taxon>Penicillium</taxon>
    </lineage>
</organism>
<dbReference type="CDD" id="cd12148">
    <property type="entry name" value="fungal_TF_MHR"/>
    <property type="match status" value="1"/>
</dbReference>
<dbReference type="InterPro" id="IPR007219">
    <property type="entry name" value="XnlR_reg_dom"/>
</dbReference>
<dbReference type="InterPro" id="IPR036864">
    <property type="entry name" value="Zn2-C6_fun-type_DNA-bd_sf"/>
</dbReference>
<evidence type="ECO:0000256" key="1">
    <source>
        <dbReference type="ARBA" id="ARBA00004123"/>
    </source>
</evidence>
<gene>
    <name evidence="10" type="ORF">N7450_005683</name>
</gene>
<evidence type="ECO:0000313" key="11">
    <source>
        <dbReference type="Proteomes" id="UP001216150"/>
    </source>
</evidence>
<dbReference type="Gene3D" id="4.10.240.10">
    <property type="entry name" value="Zn(2)-C6 fungal-type DNA-binding domain"/>
    <property type="match status" value="1"/>
</dbReference>
<dbReference type="PANTHER" id="PTHR47782">
    <property type="entry name" value="ZN(II)2CYS6 TRANSCRIPTION FACTOR (EUROFUNG)-RELATED"/>
    <property type="match status" value="1"/>
</dbReference>
<feature type="domain" description="Xylanolytic transcriptional activator regulatory" evidence="9">
    <location>
        <begin position="218"/>
        <end position="322"/>
    </location>
</feature>
<evidence type="ECO:0000256" key="3">
    <source>
        <dbReference type="ARBA" id="ARBA00022833"/>
    </source>
</evidence>
<protein>
    <recommendedName>
        <fullName evidence="9">Xylanolytic transcriptional activator regulatory domain-containing protein</fullName>
    </recommendedName>
</protein>
<comment type="caution">
    <text evidence="10">The sequence shown here is derived from an EMBL/GenBank/DDBJ whole genome shotgun (WGS) entry which is preliminary data.</text>
</comment>
<dbReference type="GO" id="GO:0000981">
    <property type="term" value="F:DNA-binding transcription factor activity, RNA polymerase II-specific"/>
    <property type="evidence" value="ECO:0007669"/>
    <property type="project" value="InterPro"/>
</dbReference>
<accession>A0AAD6DIU6</accession>
<keyword evidence="6" id="KW-0804">Transcription</keyword>
<dbReference type="GO" id="GO:0008270">
    <property type="term" value="F:zinc ion binding"/>
    <property type="evidence" value="ECO:0007669"/>
    <property type="project" value="InterPro"/>
</dbReference>
<dbReference type="PANTHER" id="PTHR47782:SF12">
    <property type="entry name" value="ZN(II)2CYS6 TRANSCRIPTION FACTOR (EUROFUNG)"/>
    <property type="match status" value="1"/>
</dbReference>
<keyword evidence="2" id="KW-0479">Metal-binding</keyword>
<evidence type="ECO:0000256" key="8">
    <source>
        <dbReference type="SAM" id="MobiDB-lite"/>
    </source>
</evidence>
<dbReference type="GO" id="GO:0006351">
    <property type="term" value="P:DNA-templated transcription"/>
    <property type="evidence" value="ECO:0007669"/>
    <property type="project" value="InterPro"/>
</dbReference>
<evidence type="ECO:0000256" key="2">
    <source>
        <dbReference type="ARBA" id="ARBA00022723"/>
    </source>
</evidence>
<keyword evidence="7" id="KW-0539">Nucleus</keyword>
<dbReference type="GO" id="GO:0045944">
    <property type="term" value="P:positive regulation of transcription by RNA polymerase II"/>
    <property type="evidence" value="ECO:0007669"/>
    <property type="project" value="TreeGrafter"/>
</dbReference>
<evidence type="ECO:0000256" key="5">
    <source>
        <dbReference type="ARBA" id="ARBA00023125"/>
    </source>
</evidence>
<feature type="region of interest" description="Disordered" evidence="8">
    <location>
        <begin position="100"/>
        <end position="130"/>
    </location>
</feature>
<keyword evidence="11" id="KW-1185">Reference proteome</keyword>
<keyword evidence="5" id="KW-0238">DNA-binding</keyword>